<proteinExistence type="predicted"/>
<dbReference type="Gene3D" id="3.30.505.50">
    <property type="entry name" value="Sigma 54 modulation/S30EA ribosomal protein, C-terminal domain"/>
    <property type="match status" value="2"/>
</dbReference>
<dbReference type="InterPro" id="IPR038416">
    <property type="entry name" value="Ribosom_S30AE_C_sf"/>
</dbReference>
<name>A0ABV8DP03_9NOCA</name>
<sequence length="395" mass="42174">MPETTRLSSSERRRIARYAMDSAGPDAARLLEVRCPRNHRVAAVLHTPFGAVIRSVLTGRAHGRHDAVAPEPETEYLDLLGIETAGEDPVPAGCGCGAAMLSRACLRHAIAEGRPALGLAGAQSGAVPAAAPPEHAGDEEPVPVRVSTGRYVSAAGADYARTRIGHVLRRAPGPVRGARVRLTGHGDRAVAERVLAQANADIGDRPVRVQAGAATTAEAVDLLAARLKARLARLARRAPAGRGAVTEHEWRHGDPPRPWLPYFPRPVHEREVMRHKAFTPATQSCAEAAFDLEAMDYEFELFVEAGSGVDSVLYRTGDGGHRLAQVDPRPGAVLADLPGCSIAPEPAPVLSVAEAALRLEPADRPFVFFRDRTLGRGCVLYHRYDGHYGLITPAA</sequence>
<dbReference type="RefSeq" id="WP_378611308.1">
    <property type="nucleotide sequence ID" value="NZ_JBHSAX010000005.1"/>
</dbReference>
<feature type="domain" description="Sigma 54 modulation/S30EA ribosomal protein C-terminal" evidence="1">
    <location>
        <begin position="347"/>
        <end position="390"/>
    </location>
</feature>
<comment type="caution">
    <text evidence="2">The sequence shown here is derived from an EMBL/GenBank/DDBJ whole genome shotgun (WGS) entry which is preliminary data.</text>
</comment>
<organism evidence="2 3">
    <name type="scientific">Nocardia jiangsuensis</name>
    <dbReference type="NCBI Taxonomy" id="1691563"/>
    <lineage>
        <taxon>Bacteria</taxon>
        <taxon>Bacillati</taxon>
        <taxon>Actinomycetota</taxon>
        <taxon>Actinomycetes</taxon>
        <taxon>Mycobacteriales</taxon>
        <taxon>Nocardiaceae</taxon>
        <taxon>Nocardia</taxon>
    </lineage>
</organism>
<dbReference type="EMBL" id="JBHSAX010000005">
    <property type="protein sequence ID" value="MFC3961559.1"/>
    <property type="molecule type" value="Genomic_DNA"/>
</dbReference>
<dbReference type="InterPro" id="IPR036567">
    <property type="entry name" value="RHF-like"/>
</dbReference>
<dbReference type="PANTHER" id="PTHR33231">
    <property type="entry name" value="30S RIBOSOMAL PROTEIN"/>
    <property type="match status" value="1"/>
</dbReference>
<protein>
    <submittedName>
        <fullName evidence="2">Sigma 54 modulation/S30EA ribosomal C-terminal domain-containing protein</fullName>
    </submittedName>
</protein>
<evidence type="ECO:0000313" key="3">
    <source>
        <dbReference type="Proteomes" id="UP001595696"/>
    </source>
</evidence>
<dbReference type="Proteomes" id="UP001595696">
    <property type="component" value="Unassembled WGS sequence"/>
</dbReference>
<reference evidence="3" key="1">
    <citation type="journal article" date="2019" name="Int. J. Syst. Evol. Microbiol.">
        <title>The Global Catalogue of Microorganisms (GCM) 10K type strain sequencing project: providing services to taxonomists for standard genome sequencing and annotation.</title>
        <authorList>
            <consortium name="The Broad Institute Genomics Platform"/>
            <consortium name="The Broad Institute Genome Sequencing Center for Infectious Disease"/>
            <person name="Wu L."/>
            <person name="Ma J."/>
        </authorList>
    </citation>
    <scope>NUCLEOTIDE SEQUENCE [LARGE SCALE GENOMIC DNA]</scope>
    <source>
        <strain evidence="3">CGMCC 4.7330</strain>
    </source>
</reference>
<dbReference type="InterPro" id="IPR032528">
    <property type="entry name" value="Ribosom_S30AE_C"/>
</dbReference>
<evidence type="ECO:0000313" key="2">
    <source>
        <dbReference type="EMBL" id="MFC3961559.1"/>
    </source>
</evidence>
<keyword evidence="3" id="KW-1185">Reference proteome</keyword>
<dbReference type="PANTHER" id="PTHR33231:SF1">
    <property type="entry name" value="30S RIBOSOMAL PROTEIN"/>
    <property type="match status" value="1"/>
</dbReference>
<accession>A0ABV8DP03</accession>
<dbReference type="SUPFAM" id="SSF69754">
    <property type="entry name" value="Ribosome binding protein Y (YfiA homologue)"/>
    <property type="match status" value="1"/>
</dbReference>
<dbReference type="InterPro" id="IPR050574">
    <property type="entry name" value="HPF/YfiA_ribosome-assoc"/>
</dbReference>
<gene>
    <name evidence="2" type="ORF">ACFO0B_06110</name>
</gene>
<feature type="domain" description="Sigma 54 modulation/S30EA ribosomal protein C-terminal" evidence="1">
    <location>
        <begin position="269"/>
        <end position="323"/>
    </location>
</feature>
<evidence type="ECO:0000259" key="1">
    <source>
        <dbReference type="Pfam" id="PF16321"/>
    </source>
</evidence>
<dbReference type="Pfam" id="PF16321">
    <property type="entry name" value="Ribosom_S30AE_C"/>
    <property type="match status" value="2"/>
</dbReference>